<protein>
    <submittedName>
        <fullName evidence="2">DUF3256 family protein</fullName>
    </submittedName>
</protein>
<accession>A0ABV5ZJQ1</accession>
<evidence type="ECO:0000313" key="2">
    <source>
        <dbReference type="EMBL" id="MFB9897613.1"/>
    </source>
</evidence>
<name>A0ABV5ZJQ1_9BACT</name>
<dbReference type="EMBL" id="JBHLZF010000002">
    <property type="protein sequence ID" value="MFB9897613.1"/>
    <property type="molecule type" value="Genomic_DNA"/>
</dbReference>
<comment type="caution">
    <text evidence="2">The sequence shown here is derived from an EMBL/GenBank/DDBJ whole genome shotgun (WGS) entry which is preliminary data.</text>
</comment>
<evidence type="ECO:0000313" key="3">
    <source>
        <dbReference type="Proteomes" id="UP001589688"/>
    </source>
</evidence>
<feature type="signal peptide" evidence="1">
    <location>
        <begin position="1"/>
        <end position="19"/>
    </location>
</feature>
<dbReference type="SUPFAM" id="SSF160925">
    <property type="entry name" value="PG1388-like"/>
    <property type="match status" value="1"/>
</dbReference>
<feature type="chain" id="PRO_5045651570" evidence="1">
    <location>
        <begin position="20"/>
        <end position="211"/>
    </location>
</feature>
<reference evidence="2 3" key="1">
    <citation type="submission" date="2024-09" db="EMBL/GenBank/DDBJ databases">
        <authorList>
            <person name="Sun Q."/>
            <person name="Mori K."/>
        </authorList>
    </citation>
    <scope>NUCLEOTIDE SEQUENCE [LARGE SCALE GENOMIC DNA]</scope>
    <source>
        <strain evidence="2 3">ATCC 51272</strain>
    </source>
</reference>
<organism evidence="2 3">
    <name type="scientific">Hallella seregens ATCC 51272</name>
    <dbReference type="NCBI Taxonomy" id="1336250"/>
    <lineage>
        <taxon>Bacteria</taxon>
        <taxon>Pseudomonadati</taxon>
        <taxon>Bacteroidota</taxon>
        <taxon>Bacteroidia</taxon>
        <taxon>Bacteroidales</taxon>
        <taxon>Prevotellaceae</taxon>
        <taxon>Hallella</taxon>
    </lineage>
</organism>
<dbReference type="Pfam" id="PF11644">
    <property type="entry name" value="DUF3256"/>
    <property type="match status" value="1"/>
</dbReference>
<dbReference type="InterPro" id="IPR021670">
    <property type="entry name" value="DUF3256"/>
</dbReference>
<gene>
    <name evidence="2" type="ORF">ACFFK8_07335</name>
</gene>
<keyword evidence="1" id="KW-0732">Signal</keyword>
<sequence>MKKKILLLLSLAAALQLQAKSMVELWNAMPDSVIPYIDRNHRLEMTEFIGMGLSGDVDNGLQGKSKMDTITADYIRLTLNESMVMQLKRLPSVTGDSLLCVVKTWLAPEPESELTLYTQDWQPLEQPQLVGDRPWADWRTALWTRPDTMAVADFDALRTATDLVLVAATLAPQTATITLQGTAPVALAADKPRLKAALPPRTFTWDGRAFR</sequence>
<evidence type="ECO:0000256" key="1">
    <source>
        <dbReference type="SAM" id="SignalP"/>
    </source>
</evidence>
<keyword evidence="3" id="KW-1185">Reference proteome</keyword>
<proteinExistence type="predicted"/>
<dbReference type="Proteomes" id="UP001589688">
    <property type="component" value="Unassembled WGS sequence"/>
</dbReference>
<dbReference type="RefSeq" id="WP_027952303.1">
    <property type="nucleotide sequence ID" value="NZ_JADU01000016.1"/>
</dbReference>